<reference evidence="2" key="1">
    <citation type="submission" date="2022-10" db="EMBL/GenBank/DDBJ databases">
        <title>The complete genomes of actinobacterial strains from the NBC collection.</title>
        <authorList>
            <person name="Joergensen T.S."/>
            <person name="Alvarez Arevalo M."/>
            <person name="Sterndorff E.B."/>
            <person name="Faurdal D."/>
            <person name="Vuksanovic O."/>
            <person name="Mourched A.-S."/>
            <person name="Charusanti P."/>
            <person name="Shaw S."/>
            <person name="Blin K."/>
            <person name="Weber T."/>
        </authorList>
    </citation>
    <scope>NUCLEOTIDE SEQUENCE</scope>
    <source>
        <strain evidence="2">NBC_00119</strain>
    </source>
</reference>
<gene>
    <name evidence="2" type="ORF">OHU69_44610</name>
</gene>
<dbReference type="Pfam" id="PF01636">
    <property type="entry name" value="APH"/>
    <property type="match status" value="1"/>
</dbReference>
<evidence type="ECO:0000313" key="2">
    <source>
        <dbReference type="EMBL" id="WTS17497.1"/>
    </source>
</evidence>
<dbReference type="SUPFAM" id="SSF56112">
    <property type="entry name" value="Protein kinase-like (PK-like)"/>
    <property type="match status" value="1"/>
</dbReference>
<sequence length="294" mass="31837">MSDEDDTRTAQAVLREANHAHGVQFQLLRRFDDGVQSGAWLLTDDTGRHAVLKWSPDLSWAPQIERAAAGVAKIRTAGYPTPAWLAVGTSADGFGYQIQEFAPGHTRPQVTASEARLLIGVLEMHAGLDPDPQRCWSEFVTTRMAGEDLWRQTAGTGPTGQDLVHACERLLAAHGPVTLPTEDLVHGDFRPGNILFDADRVSGVIDIEALGSGTRVFDYATLLSAHDFTPGALEMLCDAGEQVAGPGVLAYCFAQVALDLTVFVHQRNLQLGIQNVGKLLERTLILLHRAEGRG</sequence>
<dbReference type="Gene3D" id="3.90.1200.10">
    <property type="match status" value="1"/>
</dbReference>
<protein>
    <submittedName>
        <fullName evidence="2">Aminoglycoside phosphotransferase family protein</fullName>
    </submittedName>
</protein>
<evidence type="ECO:0000259" key="1">
    <source>
        <dbReference type="Pfam" id="PF01636"/>
    </source>
</evidence>
<name>A0AAU1UJT6_9ACTN</name>
<dbReference type="EMBL" id="CP108195">
    <property type="protein sequence ID" value="WTS17497.1"/>
    <property type="molecule type" value="Genomic_DNA"/>
</dbReference>
<organism evidence="2">
    <name type="scientific">Streptomyces sp. NBC_00119</name>
    <dbReference type="NCBI Taxonomy" id="2975659"/>
    <lineage>
        <taxon>Bacteria</taxon>
        <taxon>Bacillati</taxon>
        <taxon>Actinomycetota</taxon>
        <taxon>Actinomycetes</taxon>
        <taxon>Kitasatosporales</taxon>
        <taxon>Streptomycetaceae</taxon>
        <taxon>Streptomyces</taxon>
    </lineage>
</organism>
<dbReference type="AlphaFoldDB" id="A0AAU1UJT6"/>
<dbReference type="InterPro" id="IPR011009">
    <property type="entry name" value="Kinase-like_dom_sf"/>
</dbReference>
<accession>A0AAU1UJT6</accession>
<feature type="domain" description="Aminoglycoside phosphotransferase" evidence="1">
    <location>
        <begin position="29"/>
        <end position="247"/>
    </location>
</feature>
<proteinExistence type="predicted"/>
<dbReference type="InterPro" id="IPR002575">
    <property type="entry name" value="Aminoglycoside_PTrfase"/>
</dbReference>